<evidence type="ECO:0000256" key="1">
    <source>
        <dbReference type="SAM" id="SignalP"/>
    </source>
</evidence>
<dbReference type="InterPro" id="IPR025665">
    <property type="entry name" value="Beta-barrel_OMP_2"/>
</dbReference>
<dbReference type="AlphaFoldDB" id="A0A1H5WUW7"/>
<feature type="chain" id="PRO_5009288732" evidence="1">
    <location>
        <begin position="21"/>
        <end position="211"/>
    </location>
</feature>
<keyword evidence="1" id="KW-0732">Signal</keyword>
<proteinExistence type="predicted"/>
<reference evidence="3 4" key="1">
    <citation type="submission" date="2016-10" db="EMBL/GenBank/DDBJ databases">
        <authorList>
            <person name="de Groot N.N."/>
        </authorList>
    </citation>
    <scope>NUCLEOTIDE SEQUENCE [LARGE SCALE GENOMIC DNA]</scope>
    <source>
        <strain evidence="3 4">AR32</strain>
    </source>
</reference>
<organism evidence="3 4">
    <name type="scientific">Xylanibacter ruminicola</name>
    <name type="common">Prevotella ruminicola</name>
    <dbReference type="NCBI Taxonomy" id="839"/>
    <lineage>
        <taxon>Bacteria</taxon>
        <taxon>Pseudomonadati</taxon>
        <taxon>Bacteroidota</taxon>
        <taxon>Bacteroidia</taxon>
        <taxon>Bacteroidales</taxon>
        <taxon>Prevotellaceae</taxon>
        <taxon>Xylanibacter</taxon>
    </lineage>
</organism>
<feature type="domain" description="Outer membrane protein beta-barrel" evidence="2">
    <location>
        <begin position="21"/>
        <end position="175"/>
    </location>
</feature>
<dbReference type="Pfam" id="PF13568">
    <property type="entry name" value="OMP_b-brl_2"/>
    <property type="match status" value="1"/>
</dbReference>
<evidence type="ECO:0000313" key="3">
    <source>
        <dbReference type="EMBL" id="SEG02916.1"/>
    </source>
</evidence>
<sequence>MKKLFALVVAFAAITMSAKAQIDFGVKGGLNVTSMSLDAKVLDSSNQMGFFIGPTAKFTLPVVGLGIDASLLFDQRSSDVELETNEGYVLSNKIKQQSIQIPVNARFAFGLGDAASVYVFAGPQFGFNLGGNKNVFENAAEWKFSSSNLSGNIGAGVMVLKHLQASVSYNFPLGKTGEFEVENYFAEKIGKNGSKSSGKMNAWQLSVAYYF</sequence>
<evidence type="ECO:0000259" key="2">
    <source>
        <dbReference type="Pfam" id="PF13568"/>
    </source>
</evidence>
<dbReference type="RefSeq" id="WP_036909936.1">
    <property type="nucleotide sequence ID" value="NZ_FNUV01000007.1"/>
</dbReference>
<dbReference type="EMBL" id="FNUV01000007">
    <property type="protein sequence ID" value="SEG02916.1"/>
    <property type="molecule type" value="Genomic_DNA"/>
</dbReference>
<protein>
    <submittedName>
        <fullName evidence="3">Outer membrane protein beta-barrel domain-containing protein</fullName>
    </submittedName>
</protein>
<accession>A0A1H5WUW7</accession>
<feature type="signal peptide" evidence="1">
    <location>
        <begin position="1"/>
        <end position="20"/>
    </location>
</feature>
<evidence type="ECO:0000313" key="4">
    <source>
        <dbReference type="Proteomes" id="UP000236735"/>
    </source>
</evidence>
<dbReference type="Proteomes" id="UP000236735">
    <property type="component" value="Unassembled WGS sequence"/>
</dbReference>
<dbReference type="InterPro" id="IPR011250">
    <property type="entry name" value="OMP/PagP_B-barrel"/>
</dbReference>
<dbReference type="SUPFAM" id="SSF56925">
    <property type="entry name" value="OMPA-like"/>
    <property type="match status" value="1"/>
</dbReference>
<name>A0A1H5WUW7_XYLRU</name>
<gene>
    <name evidence="3" type="ORF">SAMN05216354_2494</name>
</gene>